<sequence>LEATCEHTYCHKCANKFVKIYVREESLHPLRCCDAPIPDSRVEGFLGTSRKVTLYRQKHQEYSTPPDKRIYCPEPRCSRFLRCVADTNDPEKPAQCPSCCSLVCLQCKGFSHPGAHCEVSGDNVIRKLAKDQGWQTCPRCKRIVERISGCSVMICCCGRRFCYICG</sequence>
<gene>
    <name evidence="10" type="ORF">P691DRAFT_611494</name>
</gene>
<evidence type="ECO:0000256" key="5">
    <source>
        <dbReference type="ARBA" id="ARBA00022737"/>
    </source>
</evidence>
<dbReference type="Gene3D" id="1.20.120.1750">
    <property type="match status" value="1"/>
</dbReference>
<dbReference type="EMBL" id="MU151191">
    <property type="protein sequence ID" value="KAF9447651.1"/>
    <property type="molecule type" value="Genomic_DNA"/>
</dbReference>
<accession>A0A9P6C0R6</accession>
<keyword evidence="6" id="KW-0863">Zinc-finger</keyword>
<dbReference type="GO" id="GO:0016567">
    <property type="term" value="P:protein ubiquitination"/>
    <property type="evidence" value="ECO:0007669"/>
    <property type="project" value="InterPro"/>
</dbReference>
<dbReference type="InterPro" id="IPR002867">
    <property type="entry name" value="IBR_dom"/>
</dbReference>
<dbReference type="Proteomes" id="UP000807342">
    <property type="component" value="Unassembled WGS sequence"/>
</dbReference>
<dbReference type="PANTHER" id="PTHR11685">
    <property type="entry name" value="RBR FAMILY RING FINGER AND IBR DOMAIN-CONTAINING"/>
    <property type="match status" value="1"/>
</dbReference>
<evidence type="ECO:0000256" key="2">
    <source>
        <dbReference type="ARBA" id="ARBA00012251"/>
    </source>
</evidence>
<dbReference type="InterPro" id="IPR044066">
    <property type="entry name" value="TRIAD_supradom"/>
</dbReference>
<protein>
    <recommendedName>
        <fullName evidence="2">RBR-type E3 ubiquitin transferase</fullName>
        <ecNumber evidence="2">2.3.2.31</ecNumber>
    </recommendedName>
</protein>
<dbReference type="Pfam" id="PF01485">
    <property type="entry name" value="IBR"/>
    <property type="match status" value="1"/>
</dbReference>
<dbReference type="AlphaFoldDB" id="A0A9P6C0R6"/>
<evidence type="ECO:0000259" key="9">
    <source>
        <dbReference type="PROSITE" id="PS51873"/>
    </source>
</evidence>
<dbReference type="EC" id="2.3.2.31" evidence="2"/>
<comment type="catalytic activity">
    <reaction evidence="1">
        <text>[E2 ubiquitin-conjugating enzyme]-S-ubiquitinyl-L-cysteine + [acceptor protein]-L-lysine = [E2 ubiquitin-conjugating enzyme]-L-cysteine + [acceptor protein]-N(6)-ubiquitinyl-L-lysine.</text>
        <dbReference type="EC" id="2.3.2.31"/>
    </reaction>
</comment>
<dbReference type="GO" id="GO:0008270">
    <property type="term" value="F:zinc ion binding"/>
    <property type="evidence" value="ECO:0007669"/>
    <property type="project" value="UniProtKB-KW"/>
</dbReference>
<feature type="non-terminal residue" evidence="10">
    <location>
        <position position="1"/>
    </location>
</feature>
<dbReference type="PROSITE" id="PS51873">
    <property type="entry name" value="TRIAD"/>
    <property type="match status" value="1"/>
</dbReference>
<name>A0A9P6C0R6_9AGAR</name>
<evidence type="ECO:0000313" key="10">
    <source>
        <dbReference type="EMBL" id="KAF9447651.1"/>
    </source>
</evidence>
<evidence type="ECO:0000256" key="8">
    <source>
        <dbReference type="ARBA" id="ARBA00022833"/>
    </source>
</evidence>
<keyword evidence="7" id="KW-0833">Ubl conjugation pathway</keyword>
<keyword evidence="5" id="KW-0677">Repeat</keyword>
<evidence type="ECO:0000256" key="1">
    <source>
        <dbReference type="ARBA" id="ARBA00001798"/>
    </source>
</evidence>
<evidence type="ECO:0000256" key="3">
    <source>
        <dbReference type="ARBA" id="ARBA00022679"/>
    </source>
</evidence>
<comment type="caution">
    <text evidence="10">The sequence shown here is derived from an EMBL/GenBank/DDBJ whole genome shotgun (WGS) entry which is preliminary data.</text>
</comment>
<proteinExistence type="predicted"/>
<keyword evidence="8" id="KW-0862">Zinc</keyword>
<dbReference type="SMART" id="SM00647">
    <property type="entry name" value="IBR"/>
    <property type="match status" value="1"/>
</dbReference>
<keyword evidence="11" id="KW-1185">Reference proteome</keyword>
<evidence type="ECO:0000256" key="6">
    <source>
        <dbReference type="ARBA" id="ARBA00022771"/>
    </source>
</evidence>
<evidence type="ECO:0000313" key="11">
    <source>
        <dbReference type="Proteomes" id="UP000807342"/>
    </source>
</evidence>
<feature type="domain" description="RING-type" evidence="9">
    <location>
        <begin position="1"/>
        <end position="166"/>
    </location>
</feature>
<feature type="non-terminal residue" evidence="10">
    <location>
        <position position="166"/>
    </location>
</feature>
<keyword evidence="4" id="KW-0479">Metal-binding</keyword>
<dbReference type="SUPFAM" id="SSF57850">
    <property type="entry name" value="RING/U-box"/>
    <property type="match status" value="1"/>
</dbReference>
<evidence type="ECO:0000256" key="7">
    <source>
        <dbReference type="ARBA" id="ARBA00022786"/>
    </source>
</evidence>
<keyword evidence="3" id="KW-0808">Transferase</keyword>
<organism evidence="10 11">
    <name type="scientific">Macrolepiota fuliginosa MF-IS2</name>
    <dbReference type="NCBI Taxonomy" id="1400762"/>
    <lineage>
        <taxon>Eukaryota</taxon>
        <taxon>Fungi</taxon>
        <taxon>Dikarya</taxon>
        <taxon>Basidiomycota</taxon>
        <taxon>Agaricomycotina</taxon>
        <taxon>Agaricomycetes</taxon>
        <taxon>Agaricomycetidae</taxon>
        <taxon>Agaricales</taxon>
        <taxon>Agaricineae</taxon>
        <taxon>Agaricaceae</taxon>
        <taxon>Macrolepiota</taxon>
    </lineage>
</organism>
<evidence type="ECO:0000256" key="4">
    <source>
        <dbReference type="ARBA" id="ARBA00022723"/>
    </source>
</evidence>
<dbReference type="OrthoDB" id="9977870at2759"/>
<dbReference type="GO" id="GO:0061630">
    <property type="term" value="F:ubiquitin protein ligase activity"/>
    <property type="evidence" value="ECO:0007669"/>
    <property type="project" value="UniProtKB-EC"/>
</dbReference>
<dbReference type="InterPro" id="IPR031127">
    <property type="entry name" value="E3_UB_ligase_RBR"/>
</dbReference>
<reference evidence="10" key="1">
    <citation type="submission" date="2020-11" db="EMBL/GenBank/DDBJ databases">
        <authorList>
            <consortium name="DOE Joint Genome Institute"/>
            <person name="Ahrendt S."/>
            <person name="Riley R."/>
            <person name="Andreopoulos W."/>
            <person name="Labutti K."/>
            <person name="Pangilinan J."/>
            <person name="Ruiz-Duenas F.J."/>
            <person name="Barrasa J.M."/>
            <person name="Sanchez-Garcia M."/>
            <person name="Camarero S."/>
            <person name="Miyauchi S."/>
            <person name="Serrano A."/>
            <person name="Linde D."/>
            <person name="Babiker R."/>
            <person name="Drula E."/>
            <person name="Ayuso-Fernandez I."/>
            <person name="Pacheco R."/>
            <person name="Padilla G."/>
            <person name="Ferreira P."/>
            <person name="Barriuso J."/>
            <person name="Kellner H."/>
            <person name="Castanera R."/>
            <person name="Alfaro M."/>
            <person name="Ramirez L."/>
            <person name="Pisabarro A.G."/>
            <person name="Kuo A."/>
            <person name="Tritt A."/>
            <person name="Lipzen A."/>
            <person name="He G."/>
            <person name="Yan M."/>
            <person name="Ng V."/>
            <person name="Cullen D."/>
            <person name="Martin F."/>
            <person name="Rosso M.-N."/>
            <person name="Henrissat B."/>
            <person name="Hibbett D."/>
            <person name="Martinez A.T."/>
            <person name="Grigoriev I.V."/>
        </authorList>
    </citation>
    <scope>NUCLEOTIDE SEQUENCE</scope>
    <source>
        <strain evidence="10">MF-IS2</strain>
    </source>
</reference>